<dbReference type="InterPro" id="IPR001179">
    <property type="entry name" value="PPIase_FKBP_dom"/>
</dbReference>
<dbReference type="AlphaFoldDB" id="A0A060HAS2"/>
<dbReference type="KEGG" id="xfs:D934_06800"/>
<dbReference type="Pfam" id="PF00254">
    <property type="entry name" value="FKBP_C"/>
    <property type="match status" value="1"/>
</dbReference>
<name>A0A060HAS2_XYLFS</name>
<dbReference type="PATRIC" id="fig|155920.8.peg.1583"/>
<dbReference type="GO" id="GO:0006457">
    <property type="term" value="P:protein folding"/>
    <property type="evidence" value="ECO:0007669"/>
    <property type="project" value="InterPro"/>
</dbReference>
<dbReference type="HOGENOM" id="CLU_013615_0_0_6"/>
<dbReference type="EC" id="5.2.1.8" evidence="6"/>
<feature type="chain" id="PRO_5001583435" description="Peptidyl-prolyl cis-trans isomerase" evidence="7">
    <location>
        <begin position="26"/>
        <end position="318"/>
    </location>
</feature>
<evidence type="ECO:0000256" key="1">
    <source>
        <dbReference type="ARBA" id="ARBA00000971"/>
    </source>
</evidence>
<reference evidence="9 10" key="1">
    <citation type="submission" date="2013-08" db="EMBL/GenBank/DDBJ databases">
        <authorList>
            <person name="Stouthamer R."/>
            <person name="Nunney L."/>
        </authorList>
    </citation>
    <scope>NUCLEOTIDE SEQUENCE [LARGE SCALE GENOMIC DNA]</scope>
    <source>
        <strain evidence="10">ann-1</strain>
    </source>
</reference>
<feature type="domain" description="PPIase FKBP-type" evidence="8">
    <location>
        <begin position="230"/>
        <end position="317"/>
    </location>
</feature>
<sequence>MKIQMRHAVVSLLVAAMSASLPAMSKQSVSVVNNQEKTVLSTEKEKVSYAIGLDIARSHVFELIAQDIDVAALQRAIENVFKGGPPLISEEVAQTTDTALRAMLAARSGQQEASGTAPPAVSKENIGLMLGSYMVGPSLLAIKDDIDLPVLLQALRTRFAKRTPLMDEQEMTTRMQAFVASKNAVVAGKNRDEGSAFLSKNKNEKGVVTTASGLQYMVLRQGSGSRPTPSNNVRVNYEGKLLSGQVFDSSYQRGQPAEFGLAQVIKGWSEGLSLMSVGSKYRFWIPADLAYGQQGTPGGPIGPDATLTFDVELLSILP</sequence>
<comment type="catalytic activity">
    <reaction evidence="1 5 6">
        <text>[protein]-peptidylproline (omega=180) = [protein]-peptidylproline (omega=0)</text>
        <dbReference type="Rhea" id="RHEA:16237"/>
        <dbReference type="Rhea" id="RHEA-COMP:10747"/>
        <dbReference type="Rhea" id="RHEA-COMP:10748"/>
        <dbReference type="ChEBI" id="CHEBI:83833"/>
        <dbReference type="ChEBI" id="CHEBI:83834"/>
        <dbReference type="EC" id="5.2.1.8"/>
    </reaction>
</comment>
<accession>A0A060HAS2</accession>
<dbReference type="EMBL" id="CP006696">
    <property type="protein sequence ID" value="AIC10027.1"/>
    <property type="molecule type" value="Genomic_DNA"/>
</dbReference>
<evidence type="ECO:0000256" key="3">
    <source>
        <dbReference type="ARBA" id="ARBA00023110"/>
    </source>
</evidence>
<dbReference type="InterPro" id="IPR036944">
    <property type="entry name" value="PPIase_FKBP_N_sf"/>
</dbReference>
<dbReference type="Proteomes" id="UP000027215">
    <property type="component" value="Chromosome"/>
</dbReference>
<evidence type="ECO:0000256" key="5">
    <source>
        <dbReference type="PROSITE-ProRule" id="PRU00277"/>
    </source>
</evidence>
<evidence type="ECO:0000313" key="10">
    <source>
        <dbReference type="Proteomes" id="UP000027215"/>
    </source>
</evidence>
<dbReference type="InterPro" id="IPR046357">
    <property type="entry name" value="PPIase_dom_sf"/>
</dbReference>
<dbReference type="FunFam" id="3.10.50.40:FF:000006">
    <property type="entry name" value="Peptidyl-prolyl cis-trans isomerase"/>
    <property type="match status" value="1"/>
</dbReference>
<dbReference type="PROSITE" id="PS50059">
    <property type="entry name" value="FKBP_PPIASE"/>
    <property type="match status" value="1"/>
</dbReference>
<proteinExistence type="inferred from homology"/>
<evidence type="ECO:0000256" key="2">
    <source>
        <dbReference type="ARBA" id="ARBA00006577"/>
    </source>
</evidence>
<protein>
    <recommendedName>
        <fullName evidence="6">Peptidyl-prolyl cis-trans isomerase</fullName>
        <ecNumber evidence="6">5.2.1.8</ecNumber>
    </recommendedName>
</protein>
<dbReference type="InterPro" id="IPR000774">
    <property type="entry name" value="PPIase_FKBP_N"/>
</dbReference>
<evidence type="ECO:0000256" key="6">
    <source>
        <dbReference type="RuleBase" id="RU003915"/>
    </source>
</evidence>
<dbReference type="PANTHER" id="PTHR43811">
    <property type="entry name" value="FKBP-TYPE PEPTIDYL-PROLYL CIS-TRANS ISOMERASE FKPA"/>
    <property type="match status" value="1"/>
</dbReference>
<keyword evidence="3 5" id="KW-0697">Rotamase</keyword>
<dbReference type="SUPFAM" id="SSF54534">
    <property type="entry name" value="FKBP-like"/>
    <property type="match status" value="1"/>
</dbReference>
<evidence type="ECO:0000313" key="9">
    <source>
        <dbReference type="EMBL" id="AIC10027.1"/>
    </source>
</evidence>
<organism evidence="9 10">
    <name type="scientific">Xylella fastidiosa subsp. sandyi Ann-1</name>
    <dbReference type="NCBI Taxonomy" id="155920"/>
    <lineage>
        <taxon>Bacteria</taxon>
        <taxon>Pseudomonadati</taxon>
        <taxon>Pseudomonadota</taxon>
        <taxon>Gammaproteobacteria</taxon>
        <taxon>Lysobacterales</taxon>
        <taxon>Lysobacteraceae</taxon>
        <taxon>Xylella</taxon>
    </lineage>
</organism>
<gene>
    <name evidence="9" type="ORF">D934_06800</name>
</gene>
<dbReference type="Pfam" id="PF01346">
    <property type="entry name" value="FKBP_N"/>
    <property type="match status" value="2"/>
</dbReference>
<dbReference type="Gene3D" id="3.10.50.40">
    <property type="match status" value="1"/>
</dbReference>
<evidence type="ECO:0000256" key="7">
    <source>
        <dbReference type="SAM" id="SignalP"/>
    </source>
</evidence>
<dbReference type="RefSeq" id="WP_020852915.1">
    <property type="nucleotide sequence ID" value="NZ_CP006696.1"/>
</dbReference>
<dbReference type="PANTHER" id="PTHR43811:SF57">
    <property type="entry name" value="FKBP-TYPE PEPTIDYL-PROLYL CIS-TRANS ISOMERASE FKPA-RELATED"/>
    <property type="match status" value="1"/>
</dbReference>
<evidence type="ECO:0000256" key="4">
    <source>
        <dbReference type="ARBA" id="ARBA00023235"/>
    </source>
</evidence>
<dbReference type="Gene3D" id="1.10.287.460">
    <property type="entry name" value="Peptidyl-prolyl cis-trans isomerase, FKBP-type, N-terminal domain"/>
    <property type="match status" value="2"/>
</dbReference>
<comment type="similarity">
    <text evidence="2 6">Belongs to the FKBP-type PPIase family.</text>
</comment>
<dbReference type="GO" id="GO:0003755">
    <property type="term" value="F:peptidyl-prolyl cis-trans isomerase activity"/>
    <property type="evidence" value="ECO:0007669"/>
    <property type="project" value="UniProtKB-UniRule"/>
</dbReference>
<evidence type="ECO:0000259" key="8">
    <source>
        <dbReference type="PROSITE" id="PS50059"/>
    </source>
</evidence>
<feature type="signal peptide" evidence="7">
    <location>
        <begin position="1"/>
        <end position="25"/>
    </location>
</feature>
<keyword evidence="4 5" id="KW-0413">Isomerase</keyword>
<keyword evidence="7" id="KW-0732">Signal</keyword>